<evidence type="ECO:0000313" key="3">
    <source>
        <dbReference type="EMBL" id="KXN74232.1"/>
    </source>
</evidence>
<dbReference type="InterPro" id="IPR000772">
    <property type="entry name" value="Ricin_B_lectin"/>
</dbReference>
<dbReference type="SUPFAM" id="SSF50370">
    <property type="entry name" value="Ricin B-like lectins"/>
    <property type="match status" value="1"/>
</dbReference>
<feature type="domain" description="Ricin B lectin" evidence="2">
    <location>
        <begin position="62"/>
        <end position="126"/>
    </location>
</feature>
<dbReference type="EMBL" id="KQ964426">
    <property type="protein sequence ID" value="KXN74232.1"/>
    <property type="molecule type" value="Genomic_DNA"/>
</dbReference>
<sequence>MKLFISSLILISSVYCKLNAGSYTITNAQFTGSRISSSSQFRLASHPESQSIDGGSFNGLSNWSIESLGSNQYSLRNAMTNQYLTTQQGNAVGFGETAAPWLIQSLPGELYIIRDTNSGNALTLQGPEHKKPLVLMPATGAVTQNWIFNPAD</sequence>
<name>A0A137PGX1_CONC2</name>
<feature type="chain" id="PRO_5007294779" description="Ricin B lectin domain-containing protein" evidence="1">
    <location>
        <begin position="17"/>
        <end position="152"/>
    </location>
</feature>
<evidence type="ECO:0000313" key="4">
    <source>
        <dbReference type="Proteomes" id="UP000070444"/>
    </source>
</evidence>
<feature type="signal peptide" evidence="1">
    <location>
        <begin position="1"/>
        <end position="16"/>
    </location>
</feature>
<dbReference type="AlphaFoldDB" id="A0A137PGX1"/>
<dbReference type="Pfam" id="PF14200">
    <property type="entry name" value="RicinB_lectin_2"/>
    <property type="match status" value="1"/>
</dbReference>
<gene>
    <name evidence="3" type="ORF">CONCODRAFT_2768</name>
</gene>
<dbReference type="Gene3D" id="2.80.10.50">
    <property type="match status" value="1"/>
</dbReference>
<protein>
    <recommendedName>
        <fullName evidence="2">Ricin B lectin domain-containing protein</fullName>
    </recommendedName>
</protein>
<evidence type="ECO:0000256" key="1">
    <source>
        <dbReference type="SAM" id="SignalP"/>
    </source>
</evidence>
<keyword evidence="4" id="KW-1185">Reference proteome</keyword>
<organism evidence="3 4">
    <name type="scientific">Conidiobolus coronatus (strain ATCC 28846 / CBS 209.66 / NRRL 28638)</name>
    <name type="common">Delacroixia coronata</name>
    <dbReference type="NCBI Taxonomy" id="796925"/>
    <lineage>
        <taxon>Eukaryota</taxon>
        <taxon>Fungi</taxon>
        <taxon>Fungi incertae sedis</taxon>
        <taxon>Zoopagomycota</taxon>
        <taxon>Entomophthoromycotina</taxon>
        <taxon>Entomophthoromycetes</taxon>
        <taxon>Entomophthorales</taxon>
        <taxon>Ancylistaceae</taxon>
        <taxon>Conidiobolus</taxon>
    </lineage>
</organism>
<proteinExistence type="predicted"/>
<dbReference type="Proteomes" id="UP000070444">
    <property type="component" value="Unassembled WGS sequence"/>
</dbReference>
<dbReference type="InterPro" id="IPR035992">
    <property type="entry name" value="Ricin_B-like_lectins"/>
</dbReference>
<reference evidence="3 4" key="1">
    <citation type="journal article" date="2015" name="Genome Biol. Evol.">
        <title>Phylogenomic analyses indicate that early fungi evolved digesting cell walls of algal ancestors of land plants.</title>
        <authorList>
            <person name="Chang Y."/>
            <person name="Wang S."/>
            <person name="Sekimoto S."/>
            <person name="Aerts A.L."/>
            <person name="Choi C."/>
            <person name="Clum A."/>
            <person name="LaButti K.M."/>
            <person name="Lindquist E.A."/>
            <person name="Yee Ngan C."/>
            <person name="Ohm R.A."/>
            <person name="Salamov A.A."/>
            <person name="Grigoriev I.V."/>
            <person name="Spatafora J.W."/>
            <person name="Berbee M.L."/>
        </authorList>
    </citation>
    <scope>NUCLEOTIDE SEQUENCE [LARGE SCALE GENOMIC DNA]</scope>
    <source>
        <strain evidence="3 4">NRRL 28638</strain>
    </source>
</reference>
<evidence type="ECO:0000259" key="2">
    <source>
        <dbReference type="Pfam" id="PF14200"/>
    </source>
</evidence>
<keyword evidence="1" id="KW-0732">Signal</keyword>
<accession>A0A137PGX1</accession>